<keyword evidence="6" id="KW-0067">ATP-binding</keyword>
<dbReference type="Pfam" id="PF17779">
    <property type="entry name" value="WHD_NOD2"/>
    <property type="match status" value="1"/>
</dbReference>
<protein>
    <recommendedName>
        <fullName evidence="11">B30.2/SPRY domain-containing protein</fullName>
    </recommendedName>
</protein>
<evidence type="ECO:0000256" key="4">
    <source>
        <dbReference type="ARBA" id="ARBA00022737"/>
    </source>
</evidence>
<reference evidence="9" key="2">
    <citation type="submission" date="2025-09" db="UniProtKB">
        <authorList>
            <consortium name="Ensembl"/>
        </authorList>
    </citation>
    <scope>IDENTIFICATION</scope>
</reference>
<dbReference type="InterPro" id="IPR013320">
    <property type="entry name" value="ConA-like_dom_sf"/>
</dbReference>
<evidence type="ECO:0000256" key="1">
    <source>
        <dbReference type="ARBA" id="ARBA00004496"/>
    </source>
</evidence>
<dbReference type="Pfam" id="PF14484">
    <property type="entry name" value="FISNA"/>
    <property type="match status" value="1"/>
</dbReference>
<keyword evidence="2" id="KW-0963">Cytoplasm</keyword>
<dbReference type="FunFam" id="3.40.50.300:FF:001524">
    <property type="entry name" value="Si:dkey-126g1.7"/>
    <property type="match status" value="1"/>
</dbReference>
<dbReference type="InterPro" id="IPR007111">
    <property type="entry name" value="NACHT_NTPase"/>
</dbReference>
<dbReference type="Pfam" id="PF00622">
    <property type="entry name" value="SPRY"/>
    <property type="match status" value="1"/>
</dbReference>
<dbReference type="InterPro" id="IPR029495">
    <property type="entry name" value="NACHT-assoc"/>
</dbReference>
<dbReference type="Pfam" id="PF05729">
    <property type="entry name" value="NACHT"/>
    <property type="match status" value="1"/>
</dbReference>
<comment type="subcellular location">
    <subcellularLocation>
        <location evidence="1">Cytoplasm</location>
    </subcellularLocation>
</comment>
<evidence type="ECO:0000256" key="5">
    <source>
        <dbReference type="ARBA" id="ARBA00022741"/>
    </source>
</evidence>
<dbReference type="GO" id="GO:0005524">
    <property type="term" value="F:ATP binding"/>
    <property type="evidence" value="ECO:0007669"/>
    <property type="project" value="UniProtKB-KW"/>
</dbReference>
<dbReference type="InterPro" id="IPR003877">
    <property type="entry name" value="SPRY_dom"/>
</dbReference>
<dbReference type="InterPro" id="IPR041267">
    <property type="entry name" value="NLRP_HD2"/>
</dbReference>
<dbReference type="GeneTree" id="ENSGT01150000286915"/>
<evidence type="ECO:0000259" key="8">
    <source>
        <dbReference type="PROSITE" id="PS50837"/>
    </source>
</evidence>
<dbReference type="PANTHER" id="PTHR24106">
    <property type="entry name" value="NACHT, LRR AND CARD DOMAINS-CONTAINING"/>
    <property type="match status" value="1"/>
</dbReference>
<keyword evidence="3" id="KW-0433">Leucine-rich repeat</keyword>
<dbReference type="PROSITE" id="PS50188">
    <property type="entry name" value="B302_SPRY"/>
    <property type="match status" value="1"/>
</dbReference>
<name>A0A669BBM6_ORENI</name>
<dbReference type="CDD" id="cd16040">
    <property type="entry name" value="SPRY_PRY_SNTX"/>
    <property type="match status" value="1"/>
</dbReference>
<evidence type="ECO:0000256" key="6">
    <source>
        <dbReference type="ARBA" id="ARBA00022840"/>
    </source>
</evidence>
<dbReference type="InParanoid" id="A0A669BBM6"/>
<dbReference type="PRINTS" id="PR01407">
    <property type="entry name" value="BUTYPHLNCDUF"/>
</dbReference>
<dbReference type="SMART" id="SM00449">
    <property type="entry name" value="SPRY"/>
    <property type="match status" value="1"/>
</dbReference>
<dbReference type="Pfam" id="PF13765">
    <property type="entry name" value="PRY"/>
    <property type="match status" value="1"/>
</dbReference>
<dbReference type="FunFam" id="2.60.120.920:FF:000037">
    <property type="entry name" value="Si:dkey-191j3.2"/>
    <property type="match status" value="1"/>
</dbReference>
<dbReference type="InterPro" id="IPR043136">
    <property type="entry name" value="B30.2/SPRY_sf"/>
</dbReference>
<dbReference type="SMART" id="SM00589">
    <property type="entry name" value="PRY"/>
    <property type="match status" value="1"/>
</dbReference>
<dbReference type="InterPro" id="IPR041075">
    <property type="entry name" value="NOD1/2_WH"/>
</dbReference>
<dbReference type="OMA" id="WITEGNC"/>
<dbReference type="Pfam" id="PF13516">
    <property type="entry name" value="LRR_6"/>
    <property type="match status" value="2"/>
</dbReference>
<dbReference type="SUPFAM" id="SSF52047">
    <property type="entry name" value="RNI-like"/>
    <property type="match status" value="1"/>
</dbReference>
<feature type="domain" description="B30.2/SPRY" evidence="7">
    <location>
        <begin position="732"/>
        <end position="926"/>
    </location>
</feature>
<evidence type="ECO:0000259" key="7">
    <source>
        <dbReference type="PROSITE" id="PS50188"/>
    </source>
</evidence>
<dbReference type="InterPro" id="IPR001870">
    <property type="entry name" value="B30.2/SPRY"/>
</dbReference>
<dbReference type="Gene3D" id="3.40.50.300">
    <property type="entry name" value="P-loop containing nucleotide triphosphate hydrolases"/>
    <property type="match status" value="1"/>
</dbReference>
<evidence type="ECO:0008006" key="11">
    <source>
        <dbReference type="Google" id="ProtNLM"/>
    </source>
</evidence>
<dbReference type="SMART" id="SM00368">
    <property type="entry name" value="LRR_RI"/>
    <property type="match status" value="3"/>
</dbReference>
<dbReference type="Gene3D" id="3.80.10.10">
    <property type="entry name" value="Ribonuclease Inhibitor"/>
    <property type="match status" value="1"/>
</dbReference>
<dbReference type="GO" id="GO:0005737">
    <property type="term" value="C:cytoplasm"/>
    <property type="evidence" value="ECO:0007669"/>
    <property type="project" value="UniProtKB-SubCell"/>
</dbReference>
<dbReference type="Pfam" id="PF17776">
    <property type="entry name" value="NLRC4_HD2"/>
    <property type="match status" value="1"/>
</dbReference>
<dbReference type="InterPro" id="IPR001611">
    <property type="entry name" value="Leu-rich_rpt"/>
</dbReference>
<keyword evidence="5" id="KW-0547">Nucleotide-binding</keyword>
<dbReference type="InterPro" id="IPR003879">
    <property type="entry name" value="Butyrophylin_SPRY"/>
</dbReference>
<dbReference type="InterPro" id="IPR032675">
    <property type="entry name" value="LRR_dom_sf"/>
</dbReference>
<dbReference type="InterPro" id="IPR051261">
    <property type="entry name" value="NLR"/>
</dbReference>
<dbReference type="Ensembl" id="ENSONIT00000058192.1">
    <property type="protein sequence ID" value="ENSONIP00000031909.1"/>
    <property type="gene ID" value="ENSONIG00000036469.1"/>
</dbReference>
<dbReference type="InterPro" id="IPR027417">
    <property type="entry name" value="P-loop_NTPase"/>
</dbReference>
<dbReference type="SMART" id="SM01288">
    <property type="entry name" value="FISNA"/>
    <property type="match status" value="1"/>
</dbReference>
<reference evidence="9" key="1">
    <citation type="submission" date="2025-08" db="UniProtKB">
        <authorList>
            <consortium name="Ensembl"/>
        </authorList>
    </citation>
    <scope>IDENTIFICATION</scope>
</reference>
<evidence type="ECO:0000313" key="10">
    <source>
        <dbReference type="Proteomes" id="UP000005207"/>
    </source>
</evidence>
<organism evidence="9 10">
    <name type="scientific">Oreochromis niloticus</name>
    <name type="common">Nile tilapia</name>
    <name type="synonym">Tilapia nilotica</name>
    <dbReference type="NCBI Taxonomy" id="8128"/>
    <lineage>
        <taxon>Eukaryota</taxon>
        <taxon>Metazoa</taxon>
        <taxon>Chordata</taxon>
        <taxon>Craniata</taxon>
        <taxon>Vertebrata</taxon>
        <taxon>Euteleostomi</taxon>
        <taxon>Actinopterygii</taxon>
        <taxon>Neopterygii</taxon>
        <taxon>Teleostei</taxon>
        <taxon>Neoteleostei</taxon>
        <taxon>Acanthomorphata</taxon>
        <taxon>Ovalentaria</taxon>
        <taxon>Cichlomorphae</taxon>
        <taxon>Cichliformes</taxon>
        <taxon>Cichlidae</taxon>
        <taxon>African cichlids</taxon>
        <taxon>Pseudocrenilabrinae</taxon>
        <taxon>Oreochromini</taxon>
        <taxon>Oreochromis</taxon>
    </lineage>
</organism>
<keyword evidence="10" id="KW-1185">Reference proteome</keyword>
<dbReference type="InterPro" id="IPR006574">
    <property type="entry name" value="PRY"/>
</dbReference>
<evidence type="ECO:0000256" key="3">
    <source>
        <dbReference type="ARBA" id="ARBA00022614"/>
    </source>
</evidence>
<accession>A0A669BBM6</accession>
<dbReference type="SUPFAM" id="SSF49899">
    <property type="entry name" value="Concanavalin A-like lectins/glucanases"/>
    <property type="match status" value="1"/>
</dbReference>
<dbReference type="Proteomes" id="UP000005207">
    <property type="component" value="Unplaced"/>
</dbReference>
<evidence type="ECO:0000256" key="2">
    <source>
        <dbReference type="ARBA" id="ARBA00022490"/>
    </source>
</evidence>
<evidence type="ECO:0000313" key="9">
    <source>
        <dbReference type="Ensembl" id="ENSONIP00000031909.1"/>
    </source>
</evidence>
<feature type="domain" description="NACHT" evidence="8">
    <location>
        <begin position="111"/>
        <end position="245"/>
    </location>
</feature>
<dbReference type="AlphaFoldDB" id="A0A669BBM6"/>
<dbReference type="PROSITE" id="PS50837">
    <property type="entry name" value="NACHT"/>
    <property type="match status" value="1"/>
</dbReference>
<proteinExistence type="predicted"/>
<dbReference type="Gene3D" id="2.60.120.920">
    <property type="match status" value="1"/>
</dbReference>
<keyword evidence="4" id="KW-0677">Repeat</keyword>
<sequence>MITVDILKRMKQNKFADHLLRRTRNFRDEFKSTLKKKFQCVFEGIAKAGNPTLLNQIYTELYITEGGTAEVNDEHEVRQIETASRKPDRPETTIRQEDIFKASPGRDEPIRTVLTKGVAGIGKTVLTQKYTLDWAEGKANQDIQFIFPFTFRELNVLKEEKFSLVELVHHFFTEIKEAGICSFEDFQVVFIFDGLDECRLPLDFHKTTILTDPRKSTSVDVLLINLIRGKLLPSAHLWITTRPAAANQIPPDCVGMVTEVRGFTDPQKEEYFRRRFRDKNEASRIISHIKTSRSLHIMCHIPVFCWITATVLKDVNTRERGQLPKTLTEMYIHFLVVQAKVKKVKYDGGAETDPHWSPESRKMIESLGKLAFDQLQKGNLIFYESDLTECGIDIRAASVYSGVFTQIFKEERGLYQDKVFCFIHLSVQEFLAALHVHLTFMDSGLNLLEEQKTTSQKSETSETAEKYFYQSAVNKALQSPNGHLDLFLRFLLGLSLQPNQSLLRGLLTQTGGSSQTNQETVQYIKEKISGNLSAEKSINLFHCLNELNDCSLVEEIQQSLRSGSLSTKKLSPTQWSALVFILLSSEKDLDVFDLKKYSASEEALLRLLPVVKASNKALLTCCNISKNGCEVMSSVLKSSLLRELDLSNNNLHDSGAKLLFAGLKSPNCILESLSLSGCLITEEGCTSLVSALSSNPSHLRELDLSYNHPGDSGMKLLSAGLKDPGWRLDTLRVEPAGEQWLRPGLRKYSCQLTIDTNTVHTKLKLSDNNRKVTHVKEVQSYPDHPDRFDVHPELLCRNGLTGRCYWEVEWSGDVYISVTYRSIRRKGGSNDCWFGWNDQSWSLSCSGDGPHSVWHNNRQTPISSSSSSSSSVSNRAAVYVDCPAGTLSFYRVSSDTLIHLHTFNNTFNETIHAGFKVWSGSSVSLC</sequence>